<dbReference type="Gene3D" id="3.40.190.10">
    <property type="entry name" value="Periplasmic binding protein-like II"/>
    <property type="match status" value="2"/>
</dbReference>
<accession>A0A1F6AQB4</accession>
<protein>
    <recommendedName>
        <fullName evidence="5">Solute-binding protein family 5 domain-containing protein</fullName>
    </recommendedName>
</protein>
<reference evidence="6 7" key="1">
    <citation type="journal article" date="2016" name="Nat. Commun.">
        <title>Thousands of microbial genomes shed light on interconnected biogeochemical processes in an aquifer system.</title>
        <authorList>
            <person name="Anantharaman K."/>
            <person name="Brown C.T."/>
            <person name="Hug L.A."/>
            <person name="Sharon I."/>
            <person name="Castelle C.J."/>
            <person name="Probst A.J."/>
            <person name="Thomas B.C."/>
            <person name="Singh A."/>
            <person name="Wilkins M.J."/>
            <person name="Karaoz U."/>
            <person name="Brodie E.L."/>
            <person name="Williams K.H."/>
            <person name="Hubbard S.S."/>
            <person name="Banfield J.F."/>
        </authorList>
    </citation>
    <scope>NUCLEOTIDE SEQUENCE [LARGE SCALE GENOMIC DNA]</scope>
</reference>
<evidence type="ECO:0000256" key="4">
    <source>
        <dbReference type="SAM" id="Phobius"/>
    </source>
</evidence>
<evidence type="ECO:0000259" key="5">
    <source>
        <dbReference type="Pfam" id="PF00496"/>
    </source>
</evidence>
<evidence type="ECO:0000256" key="2">
    <source>
        <dbReference type="ARBA" id="ARBA00022448"/>
    </source>
</evidence>
<dbReference type="PIRSF" id="PIRSF002741">
    <property type="entry name" value="MppA"/>
    <property type="match status" value="1"/>
</dbReference>
<dbReference type="Pfam" id="PF00496">
    <property type="entry name" value="SBP_bac_5"/>
    <property type="match status" value="2"/>
</dbReference>
<dbReference type="InterPro" id="IPR000914">
    <property type="entry name" value="SBP_5_dom"/>
</dbReference>
<keyword evidence="4" id="KW-0812">Transmembrane</keyword>
<comment type="caution">
    <text evidence="6">The sequence shown here is derived from an EMBL/GenBank/DDBJ whole genome shotgun (WGS) entry which is preliminary data.</text>
</comment>
<dbReference type="GO" id="GO:1904680">
    <property type="term" value="F:peptide transmembrane transporter activity"/>
    <property type="evidence" value="ECO:0007669"/>
    <property type="project" value="TreeGrafter"/>
</dbReference>
<name>A0A1F6AQB4_9BACT</name>
<dbReference type="AlphaFoldDB" id="A0A1F6AQB4"/>
<dbReference type="InterPro" id="IPR030678">
    <property type="entry name" value="Peptide/Ni-bd"/>
</dbReference>
<dbReference type="PANTHER" id="PTHR30290:SF9">
    <property type="entry name" value="OLIGOPEPTIDE-BINDING PROTEIN APPA"/>
    <property type="match status" value="1"/>
</dbReference>
<dbReference type="PANTHER" id="PTHR30290">
    <property type="entry name" value="PERIPLASMIC BINDING COMPONENT OF ABC TRANSPORTER"/>
    <property type="match status" value="1"/>
</dbReference>
<dbReference type="InterPro" id="IPR039424">
    <property type="entry name" value="SBP_5"/>
</dbReference>
<sequence>MRRQLQFVALFIQTFWERHYKYILVSAILGFFSTLFIIQSYPIISSITFNRNYKIGLVGRFSETTLPLFIQNEISIGLTSLTPSGIATASIAQSWDVDSKGVNYLFHLKQNLVWHDGKRFEAKDVNYNLKDVIFTPLNETTLKVTLKEPYAPLLVLLSQPLLRDKLVGLNSLKISRLIYKGDYISEITLLPNKSSSFSKTYKFYPNQNEAILAFKLGEVNSLKEISDYKELENWKNIKIDSINYYDRYIGLFFDLKNNLFKEKEIRQAFAYTMPKIESLEKAFTPISPLSWAYSPKIRLYNYDPDTASKILSKSQISSPSSQITLTTFVTNLDIAQKIVDEWNKLGLNVRIKVENSIPSDFQILLWTQAIPVDPDQYQYWQSTQEETNITHYSNQKIDKLLEDGRKIYDLESRKKIYADFQRYIVDDVPVIFLYYPKVYNINRN</sequence>
<evidence type="ECO:0000313" key="7">
    <source>
        <dbReference type="Proteomes" id="UP000176609"/>
    </source>
</evidence>
<dbReference type="SUPFAM" id="SSF53850">
    <property type="entry name" value="Periplasmic binding protein-like II"/>
    <property type="match status" value="1"/>
</dbReference>
<comment type="similarity">
    <text evidence="1">Belongs to the bacterial solute-binding protein 5 family.</text>
</comment>
<proteinExistence type="inferred from homology"/>
<organism evidence="6 7">
    <name type="scientific">Candidatus Gottesmanbacteria bacterium RIFCSPLOWO2_01_FULL_39_12b</name>
    <dbReference type="NCBI Taxonomy" id="1798388"/>
    <lineage>
        <taxon>Bacteria</taxon>
        <taxon>Candidatus Gottesmaniibacteriota</taxon>
    </lineage>
</organism>
<dbReference type="Proteomes" id="UP000176609">
    <property type="component" value="Unassembled WGS sequence"/>
</dbReference>
<evidence type="ECO:0000256" key="1">
    <source>
        <dbReference type="ARBA" id="ARBA00005695"/>
    </source>
</evidence>
<dbReference type="EMBL" id="MFJR01000007">
    <property type="protein sequence ID" value="OGG26890.1"/>
    <property type="molecule type" value="Genomic_DNA"/>
</dbReference>
<feature type="transmembrane region" description="Helical" evidence="4">
    <location>
        <begin position="20"/>
        <end position="41"/>
    </location>
</feature>
<evidence type="ECO:0000256" key="3">
    <source>
        <dbReference type="ARBA" id="ARBA00022729"/>
    </source>
</evidence>
<dbReference type="GO" id="GO:0015833">
    <property type="term" value="P:peptide transport"/>
    <property type="evidence" value="ECO:0007669"/>
    <property type="project" value="TreeGrafter"/>
</dbReference>
<dbReference type="GO" id="GO:0042597">
    <property type="term" value="C:periplasmic space"/>
    <property type="evidence" value="ECO:0007669"/>
    <property type="project" value="UniProtKB-ARBA"/>
</dbReference>
<gene>
    <name evidence="6" type="ORF">A2960_01890</name>
</gene>
<keyword evidence="4" id="KW-1133">Transmembrane helix</keyword>
<feature type="domain" description="Solute-binding protein family 5" evidence="5">
    <location>
        <begin position="90"/>
        <end position="132"/>
    </location>
</feature>
<feature type="domain" description="Solute-binding protein family 5" evidence="5">
    <location>
        <begin position="200"/>
        <end position="382"/>
    </location>
</feature>
<dbReference type="Gene3D" id="3.10.105.10">
    <property type="entry name" value="Dipeptide-binding Protein, Domain 3"/>
    <property type="match status" value="1"/>
</dbReference>
<evidence type="ECO:0000313" key="6">
    <source>
        <dbReference type="EMBL" id="OGG26890.1"/>
    </source>
</evidence>
<keyword evidence="4" id="KW-0472">Membrane</keyword>
<keyword evidence="3" id="KW-0732">Signal</keyword>
<dbReference type="GO" id="GO:0043190">
    <property type="term" value="C:ATP-binding cassette (ABC) transporter complex"/>
    <property type="evidence" value="ECO:0007669"/>
    <property type="project" value="InterPro"/>
</dbReference>
<keyword evidence="2" id="KW-0813">Transport</keyword>